<keyword evidence="2" id="KW-0472">Membrane</keyword>
<sequence length="317" mass="35920">MAKPIKIILKLLAGILLAIVLIILIGLIYYFSLNTKDTKVLLEKNHMNITYKETESGPLKLDLYMPKRKLSSKIPVLVYFHGGSWNSGSKRLNNSDMQIFNVFLEEGFALVSVDYRLTNEKNKYPVHLNDGADAIRWILQNAETYGLNKKKINLIGASAGAQIASILGMSGGQFGDNKDPAEFKIRSIVDLCGPKDLTDLSDFPPDGRKYIEKILLEYFGEPMDKMEDQYRLASPIFQINKKSPPIFMAHGKLDEIIPYQQAEKFYQKAKSVHANVTYVLVENVNHEFQAISDKEPDPPLENVVIRIALFLLKHNLF</sequence>
<protein>
    <recommendedName>
        <fullName evidence="3">BD-FAE-like domain-containing protein</fullName>
    </recommendedName>
</protein>
<evidence type="ECO:0000256" key="1">
    <source>
        <dbReference type="ARBA" id="ARBA00022801"/>
    </source>
</evidence>
<evidence type="ECO:0000259" key="3">
    <source>
        <dbReference type="Pfam" id="PF20434"/>
    </source>
</evidence>
<proteinExistence type="predicted"/>
<accession>A0A0G3FH15</accession>
<keyword evidence="1" id="KW-0378">Hydrolase</keyword>
<dbReference type="InterPro" id="IPR029058">
    <property type="entry name" value="AB_hydrolase_fold"/>
</dbReference>
<dbReference type="PANTHER" id="PTHR48081">
    <property type="entry name" value="AB HYDROLASE SUPERFAMILY PROTEIN C4A8.06C"/>
    <property type="match status" value="1"/>
</dbReference>
<organism evidence="4">
    <name type="scientific">uncultured organism</name>
    <dbReference type="NCBI Taxonomy" id="155900"/>
    <lineage>
        <taxon>unclassified sequences</taxon>
        <taxon>environmental samples</taxon>
    </lineage>
</organism>
<feature type="transmembrane region" description="Helical" evidence="2">
    <location>
        <begin position="7"/>
        <end position="31"/>
    </location>
</feature>
<reference evidence="4" key="1">
    <citation type="submission" date="2014-12" db="EMBL/GenBank/DDBJ databases">
        <title>Investigation of esterase diversity in environmental metagenomes.</title>
        <authorList>
            <person name="Popovic A."/>
            <person name="Tchigvintsev A."/>
            <person name="Nocek B."/>
            <person name="Hajighasemi M."/>
            <person name="Brown G."/>
            <person name="Xu X."/>
            <person name="Li H."/>
            <person name="Glinos J."/>
            <person name="Yim V."/>
            <person name="Pelletier E."/>
            <person name="Chernikova T.N."/>
            <person name="Golyshina O.V."/>
            <person name="Tran H."/>
            <person name="Le Paslier D."/>
            <person name="Yakimov M.M."/>
            <person name="Savchenko A."/>
            <person name="Golyshin P.N."/>
            <person name="Yakunin A.F."/>
        </authorList>
    </citation>
    <scope>NUCLEOTIDE SEQUENCE</scope>
</reference>
<name>A0A0G3FH15_9ZZZZ</name>
<evidence type="ECO:0000313" key="4">
    <source>
        <dbReference type="EMBL" id="AKJ87223.1"/>
    </source>
</evidence>
<dbReference type="SUPFAM" id="SSF53474">
    <property type="entry name" value="alpha/beta-Hydrolases"/>
    <property type="match status" value="1"/>
</dbReference>
<dbReference type="EMBL" id="KP347728">
    <property type="protein sequence ID" value="AKJ87223.1"/>
    <property type="molecule type" value="Genomic_DNA"/>
</dbReference>
<keyword evidence="2" id="KW-0812">Transmembrane</keyword>
<dbReference type="InterPro" id="IPR050300">
    <property type="entry name" value="GDXG_lipolytic_enzyme"/>
</dbReference>
<feature type="domain" description="BD-FAE-like" evidence="3">
    <location>
        <begin position="61"/>
        <end position="268"/>
    </location>
</feature>
<keyword evidence="2" id="KW-1133">Transmembrane helix</keyword>
<evidence type="ECO:0000256" key="2">
    <source>
        <dbReference type="SAM" id="Phobius"/>
    </source>
</evidence>
<dbReference type="InterPro" id="IPR049492">
    <property type="entry name" value="BD-FAE-like_dom"/>
</dbReference>
<dbReference type="Gene3D" id="3.40.50.1820">
    <property type="entry name" value="alpha/beta hydrolase"/>
    <property type="match status" value="1"/>
</dbReference>
<dbReference type="Pfam" id="PF20434">
    <property type="entry name" value="BD-FAE"/>
    <property type="match status" value="1"/>
</dbReference>
<dbReference type="GO" id="GO:0016787">
    <property type="term" value="F:hydrolase activity"/>
    <property type="evidence" value="ECO:0007669"/>
    <property type="project" value="UniProtKB-KW"/>
</dbReference>
<dbReference type="AlphaFoldDB" id="A0A0G3FH15"/>